<dbReference type="Pfam" id="PF06037">
    <property type="entry name" value="DUF922"/>
    <property type="match status" value="1"/>
</dbReference>
<evidence type="ECO:0000256" key="1">
    <source>
        <dbReference type="SAM" id="SignalP"/>
    </source>
</evidence>
<dbReference type="Proteomes" id="UP001430804">
    <property type="component" value="Unassembled WGS sequence"/>
</dbReference>
<proteinExistence type="predicted"/>
<feature type="chain" id="PRO_5047330740" evidence="1">
    <location>
        <begin position="23"/>
        <end position="205"/>
    </location>
</feature>
<organism evidence="2 3">
    <name type="scientific">Pseudohoeflea coraliihabitans</name>
    <dbReference type="NCBI Taxonomy" id="2860393"/>
    <lineage>
        <taxon>Bacteria</taxon>
        <taxon>Pseudomonadati</taxon>
        <taxon>Pseudomonadota</taxon>
        <taxon>Alphaproteobacteria</taxon>
        <taxon>Hyphomicrobiales</taxon>
        <taxon>Rhizobiaceae</taxon>
        <taxon>Pseudohoeflea</taxon>
    </lineage>
</organism>
<comment type="caution">
    <text evidence="2">The sequence shown here is derived from an EMBL/GenBank/DDBJ whole genome shotgun (WGS) entry which is preliminary data.</text>
</comment>
<sequence>MNRLARPALAALLILAPAPASHGEVLISKSYQYFSIGGRTAMELDEELARRGPSTSNTNTRHPGATQMTFKGTVNYKSTEGGRCRIDSADISLHTKLILPRWRNRKGASPDLVTIWDVLSRDIKRHEERHAEIARQYARKLEKGLMDLPPLKECSAMEAAANKLSDKILDRHDRAQARFDRAEAASFSRRMARMLRFRSESQDTP</sequence>
<reference evidence="2" key="1">
    <citation type="submission" date="2021-07" db="EMBL/GenBank/DDBJ databases">
        <title>Pseudohoeflea marina sp. nov. a polyhydroxyalcanoate-producing bacterium.</title>
        <authorList>
            <person name="Zheng W."/>
            <person name="Yu S."/>
            <person name="Huang Y."/>
        </authorList>
    </citation>
    <scope>NUCLEOTIDE SEQUENCE</scope>
    <source>
        <strain evidence="2">DP4N28-3</strain>
    </source>
</reference>
<feature type="signal peptide" evidence="1">
    <location>
        <begin position="1"/>
        <end position="22"/>
    </location>
</feature>
<accession>A0ABS6WQ06</accession>
<keyword evidence="3" id="KW-1185">Reference proteome</keyword>
<name>A0ABS6WQ06_9HYPH</name>
<keyword evidence="1" id="KW-0732">Signal</keyword>
<gene>
    <name evidence="2" type="ORF">KY465_12285</name>
</gene>
<dbReference type="RefSeq" id="WP_219201999.1">
    <property type="nucleotide sequence ID" value="NZ_JAHWQX010000003.1"/>
</dbReference>
<dbReference type="InterPro" id="IPR010321">
    <property type="entry name" value="DUF922"/>
</dbReference>
<evidence type="ECO:0000313" key="2">
    <source>
        <dbReference type="EMBL" id="MBW3098061.1"/>
    </source>
</evidence>
<dbReference type="EMBL" id="JAHWQX010000003">
    <property type="protein sequence ID" value="MBW3098061.1"/>
    <property type="molecule type" value="Genomic_DNA"/>
</dbReference>
<dbReference type="PIRSF" id="PIRSF010521">
    <property type="entry name" value="DUF922_bac"/>
    <property type="match status" value="1"/>
</dbReference>
<protein>
    <submittedName>
        <fullName evidence="2">DUF922 domain-containing protein</fullName>
    </submittedName>
</protein>
<evidence type="ECO:0000313" key="3">
    <source>
        <dbReference type="Proteomes" id="UP001430804"/>
    </source>
</evidence>